<reference evidence="4" key="1">
    <citation type="submission" date="2018-07" db="EMBL/GenBank/DDBJ databases">
        <authorList>
            <person name="Kim H."/>
        </authorList>
    </citation>
    <scope>NUCLEOTIDE SEQUENCE [LARGE SCALE GENOMIC DNA]</scope>
    <source>
        <strain evidence="4">F02</strain>
    </source>
</reference>
<accession>A0A345DE22</accession>
<dbReference type="InterPro" id="IPR004046">
    <property type="entry name" value="GST_C"/>
</dbReference>
<organism evidence="3 4">
    <name type="scientific">Ephemeroptericola cinctiostellae</name>
    <dbReference type="NCBI Taxonomy" id="2268024"/>
    <lineage>
        <taxon>Bacteria</taxon>
        <taxon>Pseudomonadati</taxon>
        <taxon>Pseudomonadota</taxon>
        <taxon>Betaproteobacteria</taxon>
        <taxon>Burkholderiales</taxon>
        <taxon>Burkholderiaceae</taxon>
        <taxon>Ephemeroptericola</taxon>
    </lineage>
</organism>
<dbReference type="InterPro" id="IPR010987">
    <property type="entry name" value="Glutathione-S-Trfase_C-like"/>
</dbReference>
<dbReference type="Pfam" id="PF13417">
    <property type="entry name" value="GST_N_3"/>
    <property type="match status" value="1"/>
</dbReference>
<dbReference type="SFLD" id="SFLDS00019">
    <property type="entry name" value="Glutathione_Transferase_(cytos"/>
    <property type="match status" value="1"/>
</dbReference>
<dbReference type="InterPro" id="IPR036282">
    <property type="entry name" value="Glutathione-S-Trfase_C_sf"/>
</dbReference>
<dbReference type="InterPro" id="IPR040079">
    <property type="entry name" value="Glutathione_S-Trfase"/>
</dbReference>
<sequence length="205" mass="24102">MILYGHHESGHSYKIRTFLLMANIPHEYRWIDLTLPRKQRPAEFQATSKFGEVPVLIDEAHTLCQSNSILMHLAQQHHMFCGTPNEWHTITEWLSWEANRIGFSLPNLRFNMRWNPQPEAVMTYLRERVLSDLKILDRFLKDTEFLTTSGLTIADISCSAYLFWLNQVDLDVTDYPNIERWLLKIQATQGWQSPEMAMKPNDSNH</sequence>
<dbReference type="RefSeq" id="WP_114563664.1">
    <property type="nucleotide sequence ID" value="NZ_CP031124.1"/>
</dbReference>
<dbReference type="EMBL" id="CP031124">
    <property type="protein sequence ID" value="AXF86610.1"/>
    <property type="molecule type" value="Genomic_DNA"/>
</dbReference>
<dbReference type="Gene3D" id="3.40.30.10">
    <property type="entry name" value="Glutaredoxin"/>
    <property type="match status" value="1"/>
</dbReference>
<dbReference type="SFLD" id="SFLDG00358">
    <property type="entry name" value="Main_(cytGST)"/>
    <property type="match status" value="1"/>
</dbReference>
<dbReference type="GO" id="GO:0016491">
    <property type="term" value="F:oxidoreductase activity"/>
    <property type="evidence" value="ECO:0007669"/>
    <property type="project" value="UniProtKB-KW"/>
</dbReference>
<dbReference type="PROSITE" id="PS50405">
    <property type="entry name" value="GST_CTER"/>
    <property type="match status" value="1"/>
</dbReference>
<dbReference type="OrthoDB" id="3828095at2"/>
<dbReference type="Pfam" id="PF00043">
    <property type="entry name" value="GST_C"/>
    <property type="match status" value="1"/>
</dbReference>
<dbReference type="InterPro" id="IPR004045">
    <property type="entry name" value="Glutathione_S-Trfase_N"/>
</dbReference>
<dbReference type="PROSITE" id="PS50404">
    <property type="entry name" value="GST_NTER"/>
    <property type="match status" value="1"/>
</dbReference>
<gene>
    <name evidence="3" type="primary">yfcG_2</name>
    <name evidence="3" type="ORF">DTO96_102365</name>
</gene>
<evidence type="ECO:0000313" key="3">
    <source>
        <dbReference type="EMBL" id="AXF86610.1"/>
    </source>
</evidence>
<feature type="domain" description="GST C-terminal" evidence="2">
    <location>
        <begin position="83"/>
        <end position="205"/>
    </location>
</feature>
<dbReference type="AlphaFoldDB" id="A0A345DE22"/>
<evidence type="ECO:0000259" key="1">
    <source>
        <dbReference type="PROSITE" id="PS50404"/>
    </source>
</evidence>
<dbReference type="InterPro" id="IPR036249">
    <property type="entry name" value="Thioredoxin-like_sf"/>
</dbReference>
<proteinExistence type="predicted"/>
<evidence type="ECO:0000313" key="4">
    <source>
        <dbReference type="Proteomes" id="UP000252182"/>
    </source>
</evidence>
<dbReference type="Gene3D" id="1.20.1050.10">
    <property type="match status" value="1"/>
</dbReference>
<dbReference type="SUPFAM" id="SSF47616">
    <property type="entry name" value="GST C-terminal domain-like"/>
    <property type="match status" value="1"/>
</dbReference>
<keyword evidence="3" id="KW-0560">Oxidoreductase</keyword>
<keyword evidence="4" id="KW-1185">Reference proteome</keyword>
<evidence type="ECO:0000259" key="2">
    <source>
        <dbReference type="PROSITE" id="PS50405"/>
    </source>
</evidence>
<dbReference type="SUPFAM" id="SSF52833">
    <property type="entry name" value="Thioredoxin-like"/>
    <property type="match status" value="1"/>
</dbReference>
<protein>
    <submittedName>
        <fullName evidence="3">Disulfide-bond oxidoreductase YfcG</fullName>
        <ecNumber evidence="3">1.8.4.-</ecNumber>
    </submittedName>
</protein>
<dbReference type="Proteomes" id="UP000252182">
    <property type="component" value="Chromosome"/>
</dbReference>
<feature type="domain" description="GST N-terminal" evidence="1">
    <location>
        <begin position="1"/>
        <end position="81"/>
    </location>
</feature>
<dbReference type="PANTHER" id="PTHR44051">
    <property type="entry name" value="GLUTATHIONE S-TRANSFERASE-RELATED"/>
    <property type="match status" value="1"/>
</dbReference>
<dbReference type="PANTHER" id="PTHR44051:SF2">
    <property type="entry name" value="HYPOTHETICAL GLUTATHIONE S-TRANSFERASE LIKE PROTEIN"/>
    <property type="match status" value="1"/>
</dbReference>
<name>A0A345DE22_9BURK</name>
<dbReference type="KEGG" id="hyf:DTO96_102365"/>
<dbReference type="EC" id="1.8.4.-" evidence="3"/>